<evidence type="ECO:0000313" key="5">
    <source>
        <dbReference type="EMBL" id="CAG9530059.1"/>
    </source>
</evidence>
<feature type="compositionally biased region" description="Polar residues" evidence="3">
    <location>
        <begin position="328"/>
        <end position="338"/>
    </location>
</feature>
<dbReference type="InterPro" id="IPR036028">
    <property type="entry name" value="SH3-like_dom_sf"/>
</dbReference>
<dbReference type="AlphaFoldDB" id="A0A8J2LUB7"/>
<dbReference type="Gene3D" id="2.30.30.40">
    <property type="entry name" value="SH3 Domains"/>
    <property type="match status" value="1"/>
</dbReference>
<feature type="compositionally biased region" description="Low complexity" evidence="3">
    <location>
        <begin position="490"/>
        <end position="501"/>
    </location>
</feature>
<dbReference type="SUPFAM" id="SSF50044">
    <property type="entry name" value="SH3-domain"/>
    <property type="match status" value="1"/>
</dbReference>
<name>A0A8J2LUB7_9BILA</name>
<evidence type="ECO:0000256" key="3">
    <source>
        <dbReference type="SAM" id="MobiDB-lite"/>
    </source>
</evidence>
<dbReference type="InterPro" id="IPR059004">
    <property type="entry name" value="MYO15"/>
</dbReference>
<dbReference type="Pfam" id="PF07653">
    <property type="entry name" value="SH3_2"/>
    <property type="match status" value="1"/>
</dbReference>
<dbReference type="InterPro" id="IPR051567">
    <property type="entry name" value="Unconventional_Myosin_ATPase"/>
</dbReference>
<feature type="domain" description="SH3" evidence="4">
    <location>
        <begin position="823"/>
        <end position="889"/>
    </location>
</feature>
<dbReference type="SMART" id="SM00326">
    <property type="entry name" value="SH3"/>
    <property type="match status" value="1"/>
</dbReference>
<dbReference type="Proteomes" id="UP000746747">
    <property type="component" value="Unassembled WGS sequence"/>
</dbReference>
<feature type="region of interest" description="Disordered" evidence="3">
    <location>
        <begin position="328"/>
        <end position="366"/>
    </location>
</feature>
<evidence type="ECO:0000256" key="2">
    <source>
        <dbReference type="PROSITE-ProRule" id="PRU00192"/>
    </source>
</evidence>
<gene>
    <name evidence="5" type="ORF">CJOHNSTONI_LOCUS587</name>
</gene>
<organism evidence="5 6">
    <name type="scientific">Cercopithifilaria johnstoni</name>
    <dbReference type="NCBI Taxonomy" id="2874296"/>
    <lineage>
        <taxon>Eukaryota</taxon>
        <taxon>Metazoa</taxon>
        <taxon>Ecdysozoa</taxon>
        <taxon>Nematoda</taxon>
        <taxon>Chromadorea</taxon>
        <taxon>Rhabditida</taxon>
        <taxon>Spirurina</taxon>
        <taxon>Spiruromorpha</taxon>
        <taxon>Filarioidea</taxon>
        <taxon>Onchocercidae</taxon>
        <taxon>Cercopithifilaria</taxon>
    </lineage>
</organism>
<dbReference type="PROSITE" id="PS50002">
    <property type="entry name" value="SH3"/>
    <property type="match status" value="1"/>
</dbReference>
<evidence type="ECO:0000313" key="6">
    <source>
        <dbReference type="Proteomes" id="UP000746747"/>
    </source>
</evidence>
<sequence length="896" mass="102140">MERHALLCSTPQQSSQPTEESLIRAPSEQSSVSTSIRRMQIPTKASDVDQFLDAIFEQVLPANDLERTDDSHISASMITPTIKGTIANDANETLQSVSQQCLTTTVNYAAQPMMLMLPVNGRMLTSNQQQQENHEQTYDNNTASNGTITATALPSVMPIMMMCMSPTPTTTVTACLSPVSTKNSMVTDNLSHPDDRTLSSASAYQNYNTISSPYSNGTMTSNTYGDGNSYNEHNDGELSVSSTTMIIRSSPLPETAQSPTNLGEKCRVGQIQPTSTKARYIGPVHPQTNECLKSPPLTTKNLHYKQKEQNQLHFHQFDCNKNQFNSIETDKNNFYGTTTRDKTNSGRSAVLSKGNNTSSPSSSYPSLRRIQPYLRSQTPQSPSPPPRLVNIPETEFGTEIIDGREIISNNNCPKLNIYGSAGIRNANVCNTTNSDDIIQRKKLLRTVVEFENDTLKRIGGKGEIIYGSSPATKNVTVSNTINSLKSNKKQQQQQQQQQQRRQYLEQQEMLPYRSESDNESSRTISRRNVEALKEFEGQREILGEWINEMDEGQNHSQTMEEVAIHQDNLTKFQQKKQQQQRVQYYMQDDDYNKQYYQNNIQQQQSVIPYFTQDGQQNEQQRERPAVQYVQQPYDIMIRKQIFHPNEQLGEEQEIDLIFAQIINDCRKPKSYRIHNNERDAVSQILRNYRIPPDLLDNPQLITMDVKIAVIQYARRWPLYFSVQFPVVDHFINRITNEVINARRILSVHESGLTLLNKDVNDDKIELNILDHFNYGDIIDMQLDGTGRQLRLQTRQDSHLLLQSIQAQEIQLLIDKMMSINGGKVRIYMRAIADYITNEPNLLSFSKGDIIQIIDRNEEPIEQNNEQWLYGRIGNHFGNLPANYVEPLDSFGQVINY</sequence>
<keyword evidence="6" id="KW-1185">Reference proteome</keyword>
<comment type="caution">
    <text evidence="5">The sequence shown here is derived from an EMBL/GenBank/DDBJ whole genome shotgun (WGS) entry which is preliminary data.</text>
</comment>
<dbReference type="EMBL" id="CAKAEH010000145">
    <property type="protein sequence ID" value="CAG9530059.1"/>
    <property type="molecule type" value="Genomic_DNA"/>
</dbReference>
<accession>A0A8J2LUB7</accession>
<feature type="compositionally biased region" description="Polar residues" evidence="3">
    <location>
        <begin position="9"/>
        <end position="19"/>
    </location>
</feature>
<dbReference type="Pfam" id="PF26570">
    <property type="entry name" value="MYO15"/>
    <property type="match status" value="1"/>
</dbReference>
<dbReference type="OrthoDB" id="5865309at2759"/>
<evidence type="ECO:0000256" key="1">
    <source>
        <dbReference type="ARBA" id="ARBA00022443"/>
    </source>
</evidence>
<proteinExistence type="predicted"/>
<dbReference type="PANTHER" id="PTHR22692:SF26">
    <property type="entry name" value="SH3 DOMAIN-CONTAINING PROTEIN"/>
    <property type="match status" value="1"/>
</dbReference>
<reference evidence="5" key="1">
    <citation type="submission" date="2021-09" db="EMBL/GenBank/DDBJ databases">
        <authorList>
            <consortium name="Pathogen Informatics"/>
        </authorList>
    </citation>
    <scope>NUCLEOTIDE SEQUENCE</scope>
</reference>
<feature type="region of interest" description="Disordered" evidence="3">
    <location>
        <begin position="126"/>
        <end position="146"/>
    </location>
</feature>
<protein>
    <recommendedName>
        <fullName evidence="4">SH3 domain-containing protein</fullName>
    </recommendedName>
</protein>
<keyword evidence="1 2" id="KW-0728">SH3 domain</keyword>
<dbReference type="PANTHER" id="PTHR22692">
    <property type="entry name" value="MYOSIN VII, XV"/>
    <property type="match status" value="1"/>
</dbReference>
<feature type="region of interest" description="Disordered" evidence="3">
    <location>
        <begin position="484"/>
        <end position="503"/>
    </location>
</feature>
<dbReference type="InterPro" id="IPR001452">
    <property type="entry name" value="SH3_domain"/>
</dbReference>
<feature type="region of interest" description="Disordered" evidence="3">
    <location>
        <begin position="1"/>
        <end position="33"/>
    </location>
</feature>
<evidence type="ECO:0000259" key="4">
    <source>
        <dbReference type="PROSITE" id="PS50002"/>
    </source>
</evidence>